<evidence type="ECO:0000256" key="4">
    <source>
        <dbReference type="RuleBase" id="RU362026"/>
    </source>
</evidence>
<dbReference type="EMBL" id="BSND01000003">
    <property type="protein sequence ID" value="GLP98706.1"/>
    <property type="molecule type" value="Genomic_DNA"/>
</dbReference>
<dbReference type="RefSeq" id="WP_284722365.1">
    <property type="nucleotide sequence ID" value="NZ_BSND01000003.1"/>
</dbReference>
<dbReference type="Gene3D" id="3.40.50.150">
    <property type="entry name" value="Vaccinia Virus protein VP39"/>
    <property type="match status" value="1"/>
</dbReference>
<reference evidence="6" key="1">
    <citation type="journal article" date="2014" name="Int. J. Syst. Evol. Microbiol.">
        <title>Complete genome of a new Firmicutes species belonging to the dominant human colonic microbiota ('Ruminococcus bicirculans') reveals two chromosomes and a selective capacity to utilize plant glucans.</title>
        <authorList>
            <consortium name="NISC Comparative Sequencing Program"/>
            <person name="Wegmann U."/>
            <person name="Louis P."/>
            <person name="Goesmann A."/>
            <person name="Henrissat B."/>
            <person name="Duncan S.H."/>
            <person name="Flint H.J."/>
        </authorList>
    </citation>
    <scope>NUCLEOTIDE SEQUENCE</scope>
    <source>
        <strain evidence="6">NBRC 102424</strain>
    </source>
</reference>
<dbReference type="InterPro" id="IPR002052">
    <property type="entry name" value="DNA_methylase_N6_adenine_CS"/>
</dbReference>
<organism evidence="6 7">
    <name type="scientific">Methylophaga thalassica</name>
    <dbReference type="NCBI Taxonomy" id="40223"/>
    <lineage>
        <taxon>Bacteria</taxon>
        <taxon>Pseudomonadati</taxon>
        <taxon>Pseudomonadota</taxon>
        <taxon>Gammaproteobacteria</taxon>
        <taxon>Thiotrichales</taxon>
        <taxon>Piscirickettsiaceae</taxon>
        <taxon>Methylophaga</taxon>
    </lineage>
</organism>
<keyword evidence="2 6" id="KW-0489">Methyltransferase</keyword>
<reference evidence="6" key="2">
    <citation type="submission" date="2023-01" db="EMBL/GenBank/DDBJ databases">
        <title>Draft genome sequence of Methylophaga thalassica strain NBRC 102424.</title>
        <authorList>
            <person name="Sun Q."/>
            <person name="Mori K."/>
        </authorList>
    </citation>
    <scope>NUCLEOTIDE SEQUENCE</scope>
    <source>
        <strain evidence="6">NBRC 102424</strain>
    </source>
</reference>
<keyword evidence="3" id="KW-0808">Transferase</keyword>
<dbReference type="GO" id="GO:0008168">
    <property type="term" value="F:methyltransferase activity"/>
    <property type="evidence" value="ECO:0007669"/>
    <property type="project" value="UniProtKB-KW"/>
</dbReference>
<dbReference type="SUPFAM" id="SSF53335">
    <property type="entry name" value="S-adenosyl-L-methionine-dependent methyltransferases"/>
    <property type="match status" value="1"/>
</dbReference>
<accession>A0ABQ5TTH1</accession>
<sequence>MRKYQTENLSLHNTDCLKLLKTLDDNSIDLIATDPPYFRVVAESWDRQWKNEADFFAWLDTVLEQMARVLKPTGSLYFFAGPHMANKVEIAVAKHFNMLNQIIWRKPSGRHNGCSKESLRRYFPQTEHIMFAESMKPVPFGFEPIRGYLHQAIIDAGVTQKQVDNACGCKMSGHWFGKSQWSMIPENHYQTVENLIGKTLKPYADLYAEYRSLLDESNAARRTFNVNKHVPYTNVWDFKAVPFYPGKHPCEKPLDLMEHIITASSLPGDVVLDAFVGGGSTPAACIKTGRRFIGSELGESEFDMAVKRLTEMNQQAA</sequence>
<keyword evidence="7" id="KW-1185">Reference proteome</keyword>
<dbReference type="PROSITE" id="PS00092">
    <property type="entry name" value="N6_MTASE"/>
    <property type="match status" value="1"/>
</dbReference>
<evidence type="ECO:0000256" key="2">
    <source>
        <dbReference type="ARBA" id="ARBA00022603"/>
    </source>
</evidence>
<evidence type="ECO:0000313" key="7">
    <source>
        <dbReference type="Proteomes" id="UP001161423"/>
    </source>
</evidence>
<comment type="similarity">
    <text evidence="1 4">Belongs to the N(4)/N(6)-methyltransferase family.</text>
</comment>
<evidence type="ECO:0000256" key="3">
    <source>
        <dbReference type="ARBA" id="ARBA00022679"/>
    </source>
</evidence>
<feature type="domain" description="DNA methylase N-4/N-6" evidence="5">
    <location>
        <begin position="28"/>
        <end position="306"/>
    </location>
</feature>
<dbReference type="GO" id="GO:0032259">
    <property type="term" value="P:methylation"/>
    <property type="evidence" value="ECO:0007669"/>
    <property type="project" value="UniProtKB-KW"/>
</dbReference>
<dbReference type="Pfam" id="PF01555">
    <property type="entry name" value="N6_N4_Mtase"/>
    <property type="match status" value="1"/>
</dbReference>
<dbReference type="InterPro" id="IPR029063">
    <property type="entry name" value="SAM-dependent_MTases_sf"/>
</dbReference>
<dbReference type="EC" id="2.1.1.-" evidence="4"/>
<dbReference type="InterPro" id="IPR002941">
    <property type="entry name" value="DNA_methylase_N4/N6"/>
</dbReference>
<dbReference type="Proteomes" id="UP001161423">
    <property type="component" value="Unassembled WGS sequence"/>
</dbReference>
<gene>
    <name evidence="6" type="ORF">GCM10007891_05600</name>
</gene>
<evidence type="ECO:0000259" key="5">
    <source>
        <dbReference type="Pfam" id="PF01555"/>
    </source>
</evidence>
<proteinExistence type="inferred from homology"/>
<comment type="caution">
    <text evidence="6">The sequence shown here is derived from an EMBL/GenBank/DDBJ whole genome shotgun (WGS) entry which is preliminary data.</text>
</comment>
<name>A0ABQ5TTH1_9GAMM</name>
<dbReference type="InterPro" id="IPR001091">
    <property type="entry name" value="RM_Methyltransferase"/>
</dbReference>
<evidence type="ECO:0000313" key="6">
    <source>
        <dbReference type="EMBL" id="GLP98706.1"/>
    </source>
</evidence>
<dbReference type="PRINTS" id="PR00508">
    <property type="entry name" value="S21N4MTFRASE"/>
</dbReference>
<protein>
    <recommendedName>
        <fullName evidence="4">Methyltransferase</fullName>
        <ecNumber evidence="4">2.1.1.-</ecNumber>
    </recommendedName>
</protein>
<evidence type="ECO:0000256" key="1">
    <source>
        <dbReference type="ARBA" id="ARBA00006594"/>
    </source>
</evidence>